<accession>A0A448WY75</accession>
<protein>
    <submittedName>
        <fullName evidence="1">Uncharacterized protein</fullName>
    </submittedName>
</protein>
<feature type="non-terminal residue" evidence="1">
    <location>
        <position position="193"/>
    </location>
</feature>
<proteinExistence type="predicted"/>
<organism evidence="1 2">
    <name type="scientific">Protopolystoma xenopodis</name>
    <dbReference type="NCBI Taxonomy" id="117903"/>
    <lineage>
        <taxon>Eukaryota</taxon>
        <taxon>Metazoa</taxon>
        <taxon>Spiralia</taxon>
        <taxon>Lophotrochozoa</taxon>
        <taxon>Platyhelminthes</taxon>
        <taxon>Monogenea</taxon>
        <taxon>Polyopisthocotylea</taxon>
        <taxon>Polystomatidea</taxon>
        <taxon>Polystomatidae</taxon>
        <taxon>Protopolystoma</taxon>
    </lineage>
</organism>
<dbReference type="AlphaFoldDB" id="A0A448WY75"/>
<gene>
    <name evidence="1" type="ORF">PXEA_LOCUS16673</name>
</gene>
<evidence type="ECO:0000313" key="2">
    <source>
        <dbReference type="Proteomes" id="UP000784294"/>
    </source>
</evidence>
<evidence type="ECO:0000313" key="1">
    <source>
        <dbReference type="EMBL" id="VEL23233.1"/>
    </source>
</evidence>
<reference evidence="1" key="1">
    <citation type="submission" date="2018-11" db="EMBL/GenBank/DDBJ databases">
        <authorList>
            <consortium name="Pathogen Informatics"/>
        </authorList>
    </citation>
    <scope>NUCLEOTIDE SEQUENCE</scope>
</reference>
<dbReference type="Proteomes" id="UP000784294">
    <property type="component" value="Unassembled WGS sequence"/>
</dbReference>
<name>A0A448WY75_9PLAT</name>
<comment type="caution">
    <text evidence="1">The sequence shown here is derived from an EMBL/GenBank/DDBJ whole genome shotgun (WGS) entry which is preliminary data.</text>
</comment>
<dbReference type="EMBL" id="CAAALY010060827">
    <property type="protein sequence ID" value="VEL23233.1"/>
    <property type="molecule type" value="Genomic_DNA"/>
</dbReference>
<keyword evidence="2" id="KW-1185">Reference proteome</keyword>
<sequence>MFQQVEAEVTKQAEVNQKAAREIVQLRRWLTVWEQSMAALEEQARTARAVSLVELQSLEENSDGDESVFFEEEAGGLGEYDEVEALAEEVEAEVVIGHGEPRPPRDSSQAPGQQCHEAVELVRRGRQMAVDLDAKQALLGQPFSGEPGRQVAEVAEAGRRDESVGLSGAGQLDRVQLGRAFERARTRVQQFLA</sequence>